<organism evidence="19 20">
    <name type="scientific">Photobacterium carnosum</name>
    <dbReference type="NCBI Taxonomy" id="2023717"/>
    <lineage>
        <taxon>Bacteria</taxon>
        <taxon>Pseudomonadati</taxon>
        <taxon>Pseudomonadota</taxon>
        <taxon>Gammaproteobacteria</taxon>
        <taxon>Vibrionales</taxon>
        <taxon>Vibrionaceae</taxon>
        <taxon>Photobacterium</taxon>
    </lineage>
</organism>
<dbReference type="GO" id="GO:0015990">
    <property type="term" value="P:electron transport coupled proton transport"/>
    <property type="evidence" value="ECO:0007669"/>
    <property type="project" value="InterPro"/>
</dbReference>
<feature type="transmembrane region" description="Helical" evidence="18">
    <location>
        <begin position="92"/>
        <end position="111"/>
    </location>
</feature>
<comment type="similarity">
    <text evidence="2">Belongs to the cytochrome c oxidase bacterial subunit 4 family.</text>
</comment>
<evidence type="ECO:0000256" key="9">
    <source>
        <dbReference type="ARBA" id="ARBA00022989"/>
    </source>
</evidence>
<evidence type="ECO:0000256" key="15">
    <source>
        <dbReference type="ARBA" id="ARBA00031887"/>
    </source>
</evidence>
<comment type="subcellular location">
    <subcellularLocation>
        <location evidence="1">Cell membrane</location>
        <topology evidence="1">Multi-pass membrane protein</topology>
    </subcellularLocation>
</comment>
<dbReference type="InterPro" id="IPR014210">
    <property type="entry name" value="Cyt_o_ubiqinol_oxidase_su4"/>
</dbReference>
<evidence type="ECO:0000256" key="8">
    <source>
        <dbReference type="ARBA" id="ARBA00022982"/>
    </source>
</evidence>
<keyword evidence="8" id="KW-0249">Electron transport</keyword>
<comment type="function">
    <text evidence="12">Cytochrome bo(3) ubiquinol terminal oxidase is the component of the aerobic respiratory chain of E.coli that predominates when cells are grown at high aeration. Has proton pump activity across the membrane in addition to electron transfer, pumping 2 protons/electron.</text>
</comment>
<keyword evidence="6" id="KW-1003">Cell membrane</keyword>
<evidence type="ECO:0000313" key="19">
    <source>
        <dbReference type="EMBL" id="PLC57552.1"/>
    </source>
</evidence>
<keyword evidence="7 18" id="KW-0812">Transmembrane</keyword>
<evidence type="ECO:0000256" key="13">
    <source>
        <dbReference type="ARBA" id="ARBA00030071"/>
    </source>
</evidence>
<evidence type="ECO:0000256" key="6">
    <source>
        <dbReference type="ARBA" id="ARBA00022475"/>
    </source>
</evidence>
<dbReference type="InterPro" id="IPR050968">
    <property type="entry name" value="Cytochrome_c_oxidase_bac_sub4"/>
</dbReference>
<evidence type="ECO:0000256" key="5">
    <source>
        <dbReference type="ARBA" id="ARBA00022448"/>
    </source>
</evidence>
<dbReference type="GO" id="GO:0019646">
    <property type="term" value="P:aerobic electron transport chain"/>
    <property type="evidence" value="ECO:0007669"/>
    <property type="project" value="TreeGrafter"/>
</dbReference>
<dbReference type="RefSeq" id="WP_101769097.1">
    <property type="nucleotide sequence ID" value="NZ_BPPU01000002.1"/>
</dbReference>
<evidence type="ECO:0000256" key="2">
    <source>
        <dbReference type="ARBA" id="ARBA00008079"/>
    </source>
</evidence>
<dbReference type="GO" id="GO:0009486">
    <property type="term" value="F:cytochrome bo3 ubiquinol oxidase activity"/>
    <property type="evidence" value="ECO:0007669"/>
    <property type="project" value="InterPro"/>
</dbReference>
<sequence length="122" mass="13349">MGNSTNQHSTNEYSTAHGQGGQAHGNVKEYVRGLVFSIILTIVPFTMVMAGVGSTQFIIGVIMVFAVAQILVQLVFFLHMNTSSEQMWNTSSAVFVVVIVAIILIGSLWIMDHLNHNMLMGH</sequence>
<protein>
    <recommendedName>
        <fullName evidence="4">Cytochrome bo(3) ubiquinol oxidase subunit 4</fullName>
    </recommendedName>
    <alternativeName>
        <fullName evidence="16">Cytochrome o ubiquinol oxidase subunit 4</fullName>
    </alternativeName>
    <alternativeName>
        <fullName evidence="13">Oxidase bo(3) subunit 4</fullName>
    </alternativeName>
    <alternativeName>
        <fullName evidence="14">Ubiquinol oxidase polypeptide IV</fullName>
    </alternativeName>
    <alternativeName>
        <fullName evidence="15">Ubiquinol oxidase subunit 4</fullName>
    </alternativeName>
</protein>
<name>A0A2N4URA5_9GAMM</name>
<dbReference type="NCBIfam" id="TIGR02847">
    <property type="entry name" value="CyoD"/>
    <property type="match status" value="1"/>
</dbReference>
<evidence type="ECO:0000256" key="3">
    <source>
        <dbReference type="ARBA" id="ARBA00011700"/>
    </source>
</evidence>
<evidence type="ECO:0000256" key="7">
    <source>
        <dbReference type="ARBA" id="ARBA00022692"/>
    </source>
</evidence>
<dbReference type="Proteomes" id="UP000234420">
    <property type="component" value="Unassembled WGS sequence"/>
</dbReference>
<dbReference type="InterPro" id="IPR005171">
    <property type="entry name" value="Cyt_c_oxidase_su4_prok"/>
</dbReference>
<feature type="compositionally biased region" description="Polar residues" evidence="17">
    <location>
        <begin position="1"/>
        <end position="17"/>
    </location>
</feature>
<proteinExistence type="inferred from homology"/>
<feature type="transmembrane region" description="Helical" evidence="18">
    <location>
        <begin position="30"/>
        <end position="50"/>
    </location>
</feature>
<gene>
    <name evidence="19" type="primary">cyoD</name>
    <name evidence="19" type="ORF">CIK00_11985</name>
</gene>
<feature type="region of interest" description="Disordered" evidence="17">
    <location>
        <begin position="1"/>
        <end position="21"/>
    </location>
</feature>
<dbReference type="GO" id="GO:0015078">
    <property type="term" value="F:proton transmembrane transporter activity"/>
    <property type="evidence" value="ECO:0007669"/>
    <property type="project" value="TreeGrafter"/>
</dbReference>
<dbReference type="PANTHER" id="PTHR36835:SF1">
    <property type="entry name" value="CYTOCHROME BO(3) UBIQUINOL OXIDASE SUBUNIT 4"/>
    <property type="match status" value="1"/>
</dbReference>
<reference evidence="19 20" key="1">
    <citation type="journal article" date="2018" name="Syst. Appl. Microbiol.">
        <title>Photobacterium carnosum sp. nov., isolated from spoiled modified atmosphere packaged poultry meat.</title>
        <authorList>
            <person name="Hilgarth M."/>
            <person name="Fuertes S."/>
            <person name="Ehrmann M."/>
            <person name="Vogel R.F."/>
        </authorList>
    </citation>
    <scope>NUCLEOTIDE SEQUENCE [LARGE SCALE GENOMIC DNA]</scope>
    <source>
        <strain evidence="19 20">TMW 2.2021</strain>
    </source>
</reference>
<dbReference type="GO" id="GO:0009319">
    <property type="term" value="C:cytochrome o ubiquinol oxidase complex"/>
    <property type="evidence" value="ECO:0007669"/>
    <property type="project" value="TreeGrafter"/>
</dbReference>
<keyword evidence="11 18" id="KW-0472">Membrane</keyword>
<comment type="subunit">
    <text evidence="3">Heterooctamer of two A chains, two B chains, two C chains and two D chains.</text>
</comment>
<dbReference type="GO" id="GO:0005886">
    <property type="term" value="C:plasma membrane"/>
    <property type="evidence" value="ECO:0007669"/>
    <property type="project" value="UniProtKB-SubCell"/>
</dbReference>
<evidence type="ECO:0000256" key="17">
    <source>
        <dbReference type="SAM" id="MobiDB-lite"/>
    </source>
</evidence>
<evidence type="ECO:0000313" key="20">
    <source>
        <dbReference type="Proteomes" id="UP000234420"/>
    </source>
</evidence>
<dbReference type="AlphaFoldDB" id="A0A2N4URA5"/>
<keyword evidence="9 18" id="KW-1133">Transmembrane helix</keyword>
<comment type="caution">
    <text evidence="19">The sequence shown here is derived from an EMBL/GenBank/DDBJ whole genome shotgun (WGS) entry which is preliminary data.</text>
</comment>
<accession>A0A2N4URA5</accession>
<evidence type="ECO:0000256" key="4">
    <source>
        <dbReference type="ARBA" id="ARBA00014689"/>
    </source>
</evidence>
<evidence type="ECO:0000256" key="12">
    <source>
        <dbReference type="ARBA" id="ARBA00025694"/>
    </source>
</evidence>
<dbReference type="PANTHER" id="PTHR36835">
    <property type="entry name" value="CYTOCHROME BO(3) UBIQUINOL OXIDASE SUBUNIT 4"/>
    <property type="match status" value="1"/>
</dbReference>
<evidence type="ECO:0000256" key="10">
    <source>
        <dbReference type="ARBA" id="ARBA00023002"/>
    </source>
</evidence>
<evidence type="ECO:0000256" key="18">
    <source>
        <dbReference type="SAM" id="Phobius"/>
    </source>
</evidence>
<feature type="transmembrane region" description="Helical" evidence="18">
    <location>
        <begin position="57"/>
        <end position="80"/>
    </location>
</feature>
<evidence type="ECO:0000256" key="14">
    <source>
        <dbReference type="ARBA" id="ARBA00030211"/>
    </source>
</evidence>
<evidence type="ECO:0000256" key="1">
    <source>
        <dbReference type="ARBA" id="ARBA00004651"/>
    </source>
</evidence>
<dbReference type="Pfam" id="PF03626">
    <property type="entry name" value="COX4_pro"/>
    <property type="match status" value="1"/>
</dbReference>
<keyword evidence="20" id="KW-1185">Reference proteome</keyword>
<evidence type="ECO:0000256" key="11">
    <source>
        <dbReference type="ARBA" id="ARBA00023136"/>
    </source>
</evidence>
<keyword evidence="10" id="KW-0560">Oxidoreductase</keyword>
<evidence type="ECO:0000256" key="16">
    <source>
        <dbReference type="ARBA" id="ARBA00032185"/>
    </source>
</evidence>
<dbReference type="EMBL" id="NPIB01000014">
    <property type="protein sequence ID" value="PLC57552.1"/>
    <property type="molecule type" value="Genomic_DNA"/>
</dbReference>
<keyword evidence="5" id="KW-0813">Transport</keyword>